<dbReference type="InterPro" id="IPR013762">
    <property type="entry name" value="Integrase-like_cat_sf"/>
</dbReference>
<gene>
    <name evidence="2" type="ORF">ACFQ2S_01025</name>
</gene>
<evidence type="ECO:0000313" key="2">
    <source>
        <dbReference type="EMBL" id="MFD0978224.1"/>
    </source>
</evidence>
<evidence type="ECO:0000256" key="1">
    <source>
        <dbReference type="ARBA" id="ARBA00023172"/>
    </source>
</evidence>
<evidence type="ECO:0000313" key="3">
    <source>
        <dbReference type="Proteomes" id="UP001597108"/>
    </source>
</evidence>
<organism evidence="2 3">
    <name type="scientific">Tropicimonas aquimaris</name>
    <dbReference type="NCBI Taxonomy" id="914152"/>
    <lineage>
        <taxon>Bacteria</taxon>
        <taxon>Pseudomonadati</taxon>
        <taxon>Pseudomonadota</taxon>
        <taxon>Alphaproteobacteria</taxon>
        <taxon>Rhodobacterales</taxon>
        <taxon>Roseobacteraceae</taxon>
        <taxon>Tropicimonas</taxon>
    </lineage>
</organism>
<sequence length="511" mass="57445">MIAGIKHVTGAFAGKALRGNRQDGWTPIELVLKQVAKREPGPIRKQQLIPVRILVDEARKNNVQPLDLDETSVALLTDNCPVQNRRKSVEIGLRLLNDWRAWPELRTLLPAHPIPDPIVVRRLRNSIPDHLAVEITRWVETATRNVFDEISQTYIDQYDQDTINRYLAALRKFVSTAGTTGTDLGRTPYIENLITADIFHAVARSWIEDHQNGKRGALAKGSIAAYSQMLALIFERNGKDASFVRKGMKTNPVLKAGRKQHDTMAPKNRAFCESLLDIPGAETEFLQQHVILRAKADEILQRAKAAGRDLSGPELTAVRQLGTTSMFCALEAAVLPARIGNALDTRLHGCAAHLQLPNGKQKSGRVGYSADEVKNDNAMEGLFERDQRQGLQTLEWYLKKIRPLFPMSKASPFLFPSVKSKEKPLSAKVMTDWLKMHTRIAGRPISAHNYRHGMATILYARGNLDIKHIADYLGITPAVLLRNYAWIDERRVRKNVAREILDAVMQRRRAA</sequence>
<dbReference type="EMBL" id="JBHTJT010000003">
    <property type="protein sequence ID" value="MFD0978224.1"/>
    <property type="molecule type" value="Genomic_DNA"/>
</dbReference>
<accession>A0ABW3IJF6</accession>
<keyword evidence="1" id="KW-0233">DNA recombination</keyword>
<keyword evidence="3" id="KW-1185">Reference proteome</keyword>
<dbReference type="Gene3D" id="1.10.443.10">
    <property type="entry name" value="Intergrase catalytic core"/>
    <property type="match status" value="1"/>
</dbReference>
<protein>
    <recommendedName>
        <fullName evidence="4">Tyr recombinase domain-containing protein</fullName>
    </recommendedName>
</protein>
<proteinExistence type="predicted"/>
<name>A0ABW3IJF6_9RHOB</name>
<dbReference type="RefSeq" id="WP_386071989.1">
    <property type="nucleotide sequence ID" value="NZ_JBHTJT010000003.1"/>
</dbReference>
<dbReference type="SUPFAM" id="SSF56349">
    <property type="entry name" value="DNA breaking-rejoining enzymes"/>
    <property type="match status" value="1"/>
</dbReference>
<dbReference type="InterPro" id="IPR011010">
    <property type="entry name" value="DNA_brk_join_enz"/>
</dbReference>
<evidence type="ECO:0008006" key="4">
    <source>
        <dbReference type="Google" id="ProtNLM"/>
    </source>
</evidence>
<dbReference type="Proteomes" id="UP001597108">
    <property type="component" value="Unassembled WGS sequence"/>
</dbReference>
<comment type="caution">
    <text evidence="2">The sequence shown here is derived from an EMBL/GenBank/DDBJ whole genome shotgun (WGS) entry which is preliminary data.</text>
</comment>
<reference evidence="3" key="1">
    <citation type="journal article" date="2019" name="Int. J. Syst. Evol. Microbiol.">
        <title>The Global Catalogue of Microorganisms (GCM) 10K type strain sequencing project: providing services to taxonomists for standard genome sequencing and annotation.</title>
        <authorList>
            <consortium name="The Broad Institute Genomics Platform"/>
            <consortium name="The Broad Institute Genome Sequencing Center for Infectious Disease"/>
            <person name="Wu L."/>
            <person name="Ma J."/>
        </authorList>
    </citation>
    <scope>NUCLEOTIDE SEQUENCE [LARGE SCALE GENOMIC DNA]</scope>
    <source>
        <strain evidence="3">CCUG 60524</strain>
    </source>
</reference>